<feature type="chain" id="PRO_5040726815" description="Secreted protein" evidence="2">
    <location>
        <begin position="21"/>
        <end position="125"/>
    </location>
</feature>
<dbReference type="RefSeq" id="WP_186768807.1">
    <property type="nucleotide sequence ID" value="NZ_JACOMF010000002.1"/>
</dbReference>
<accession>A0A9X0QV52</accession>
<feature type="region of interest" description="Disordered" evidence="1">
    <location>
        <begin position="18"/>
        <end position="43"/>
    </location>
</feature>
<protein>
    <recommendedName>
        <fullName evidence="5">Secreted protein</fullName>
    </recommendedName>
</protein>
<proteinExistence type="predicted"/>
<feature type="region of interest" description="Disordered" evidence="1">
    <location>
        <begin position="56"/>
        <end position="84"/>
    </location>
</feature>
<evidence type="ECO:0000256" key="1">
    <source>
        <dbReference type="SAM" id="MobiDB-lite"/>
    </source>
</evidence>
<dbReference type="EMBL" id="JACOMF010000002">
    <property type="protein sequence ID" value="MBC4014025.1"/>
    <property type="molecule type" value="Genomic_DNA"/>
</dbReference>
<evidence type="ECO:0000313" key="4">
    <source>
        <dbReference type="Proteomes" id="UP000600101"/>
    </source>
</evidence>
<keyword evidence="2" id="KW-0732">Signal</keyword>
<keyword evidence="4" id="KW-1185">Reference proteome</keyword>
<name>A0A9X0QV52_9PROT</name>
<organism evidence="3 4">
    <name type="scientific">Siccirubricoccus deserti</name>
    <dbReference type="NCBI Taxonomy" id="2013562"/>
    <lineage>
        <taxon>Bacteria</taxon>
        <taxon>Pseudomonadati</taxon>
        <taxon>Pseudomonadota</taxon>
        <taxon>Alphaproteobacteria</taxon>
        <taxon>Acetobacterales</taxon>
        <taxon>Roseomonadaceae</taxon>
        <taxon>Siccirubricoccus</taxon>
    </lineage>
</organism>
<dbReference type="AlphaFoldDB" id="A0A9X0QV52"/>
<evidence type="ECO:0008006" key="5">
    <source>
        <dbReference type="Google" id="ProtNLM"/>
    </source>
</evidence>
<gene>
    <name evidence="3" type="ORF">H7965_01715</name>
</gene>
<feature type="compositionally biased region" description="Basic residues" evidence="1">
    <location>
        <begin position="73"/>
        <end position="82"/>
    </location>
</feature>
<reference evidence="3" key="1">
    <citation type="submission" date="2020-08" db="EMBL/GenBank/DDBJ databases">
        <authorList>
            <person name="Hu Y."/>
            <person name="Nguyen S.V."/>
            <person name="Li F."/>
            <person name="Fanning S."/>
        </authorList>
    </citation>
    <scope>NUCLEOTIDE SEQUENCE</scope>
    <source>
        <strain evidence="3">SYSU D8009</strain>
    </source>
</reference>
<dbReference type="Proteomes" id="UP000600101">
    <property type="component" value="Unassembled WGS sequence"/>
</dbReference>
<feature type="signal peptide" evidence="2">
    <location>
        <begin position="1"/>
        <end position="20"/>
    </location>
</feature>
<evidence type="ECO:0000256" key="2">
    <source>
        <dbReference type="SAM" id="SignalP"/>
    </source>
</evidence>
<feature type="compositionally biased region" description="Low complexity" evidence="1">
    <location>
        <begin position="18"/>
        <end position="32"/>
    </location>
</feature>
<sequence>MRFLTLAILGLLLAAGTATAGPRSSPSASAKASKPHTTRPPAVVHRSVPVRGQVGVTRDARAASASTAIGNRRTARRGKARNRTPTVRWMHGLEAAANVQARECPDGTMATLAHGHDNIVRCMPL</sequence>
<evidence type="ECO:0000313" key="3">
    <source>
        <dbReference type="EMBL" id="MBC4014025.1"/>
    </source>
</evidence>
<feature type="compositionally biased region" description="Low complexity" evidence="1">
    <location>
        <begin position="62"/>
        <end position="72"/>
    </location>
</feature>
<comment type="caution">
    <text evidence="3">The sequence shown here is derived from an EMBL/GenBank/DDBJ whole genome shotgun (WGS) entry which is preliminary data.</text>
</comment>